<dbReference type="Pfam" id="PF07751">
    <property type="entry name" value="Abi_2"/>
    <property type="match status" value="1"/>
</dbReference>
<gene>
    <name evidence="1" type="ORF">AYR47_31445</name>
</gene>
<accession>A0A127I6S1</accession>
<evidence type="ECO:0000313" key="1">
    <source>
        <dbReference type="EMBL" id="AMN82542.1"/>
    </source>
</evidence>
<dbReference type="AlphaFoldDB" id="A0A127I6S1"/>
<dbReference type="KEGG" id="pazo:AYR47_31445"/>
<dbReference type="Proteomes" id="UP000070516">
    <property type="component" value="Chromosome"/>
</dbReference>
<evidence type="ECO:0000313" key="2">
    <source>
        <dbReference type="Proteomes" id="UP000070516"/>
    </source>
</evidence>
<dbReference type="InterPro" id="IPR017034">
    <property type="entry name" value="Abi_system_AbiD/AbiF"/>
</dbReference>
<organism evidence="1 2">
    <name type="scientific">Pseudomonas azotoformans</name>
    <dbReference type="NCBI Taxonomy" id="47878"/>
    <lineage>
        <taxon>Bacteria</taxon>
        <taxon>Pseudomonadati</taxon>
        <taxon>Pseudomonadota</taxon>
        <taxon>Gammaproteobacteria</taxon>
        <taxon>Pseudomonadales</taxon>
        <taxon>Pseudomonadaceae</taxon>
        <taxon>Pseudomonas</taxon>
    </lineage>
</organism>
<name>A0A127I6S1_PSEAZ</name>
<dbReference type="PIRSF" id="PIRSF034934">
    <property type="entry name" value="AbiF_AbiD"/>
    <property type="match status" value="1"/>
</dbReference>
<reference evidence="1 2" key="1">
    <citation type="submission" date="2016-02" db="EMBL/GenBank/DDBJ databases">
        <title>Complete genome sequence of Pseudomonas azotoformans S4.</title>
        <authorList>
            <person name="Fang Y."/>
            <person name="Wu L."/>
            <person name="Feng G."/>
        </authorList>
    </citation>
    <scope>NUCLEOTIDE SEQUENCE [LARGE SCALE GENOMIC DNA]</scope>
    <source>
        <strain evidence="1 2">S4</strain>
    </source>
</reference>
<dbReference type="InterPro" id="IPR011664">
    <property type="entry name" value="Abi_system_AbiD/AbiF-like"/>
</dbReference>
<sequence>MQQLAPPKPFRTYAELVALLIGRGMSIADPARSERKLAQVGYYRLSGYWFPARNFVRDHQQNVVLCGVTNKPLRQNTFLPGTTFDDAFSLYLFDKKLRQLMLDAIERIEIHVRTVTAHEVGYHGPLAYLDASFIVPKQTQNWTDRNKKPRNTWLEWLERQKSLVARSQEDCIEWHKQNHKAIPFWVAIEAWDFGTLSKYYEILKGNHQNRIAQRLGVSNTRTLKLWLQEINTLRNRCAHHSRIWNQASSNALPELPAEPYFQALNLDHNAMTRLYGQIAIIWFLVQRIGPSSDWIRHVADVIDSKPNLPGCPFASLGLPSEDGFPRQLFGI</sequence>
<proteinExistence type="predicted"/>
<dbReference type="EMBL" id="CP014546">
    <property type="protein sequence ID" value="AMN82542.1"/>
    <property type="molecule type" value="Genomic_DNA"/>
</dbReference>
<protein>
    <submittedName>
        <fullName evidence="1">Abortive phage infection protein</fullName>
    </submittedName>
</protein>